<feature type="region of interest" description="Disordered" evidence="1">
    <location>
        <begin position="12"/>
        <end position="92"/>
    </location>
</feature>
<sequence length="241" mass="27990">MEKATIELLQEQMKKETWDQRGNITKSARWGDREKEEKMLESDDRSKGQGESENNEDHVKQQRQVNNCMGETNMQDKPQDYKQEKPSDDKRWLQSTEDCNATLLHELDQINFDQSRGEGVVGVLEKYKEHVETIVANTSREQERMEHEATTEATKSREEHTKQLTSREEHTKQLTEYAPHSSPNTKLHDIVSHKVTDTEILGALRESNYTEEEKGIEIDKNNLKKIAREANISPKALEKNV</sequence>
<feature type="region of interest" description="Disordered" evidence="1">
    <location>
        <begin position="140"/>
        <end position="186"/>
    </location>
</feature>
<comment type="caution">
    <text evidence="2">The sequence shown here is derived from an EMBL/GenBank/DDBJ whole genome shotgun (WGS) entry which is preliminary data.</text>
</comment>
<protein>
    <submittedName>
        <fullName evidence="2">Uncharacterized protein</fullName>
    </submittedName>
</protein>
<dbReference type="EMBL" id="JAJAGQ010000011">
    <property type="protein sequence ID" value="KAJ8550235.1"/>
    <property type="molecule type" value="Genomic_DNA"/>
</dbReference>
<feature type="compositionally biased region" description="Basic and acidic residues" evidence="1">
    <location>
        <begin position="77"/>
        <end position="92"/>
    </location>
</feature>
<reference evidence="3" key="1">
    <citation type="journal article" date="2023" name="Proc. Natl. Acad. Sci. U.S.A.">
        <title>Genomic and structural basis for evolution of tropane alkaloid biosynthesis.</title>
        <authorList>
            <person name="Wanga Y.-J."/>
            <person name="Taina T."/>
            <person name="Yua J.-Y."/>
            <person name="Lia J."/>
            <person name="Xua B."/>
            <person name="Chenc J."/>
            <person name="D'Auriad J.C."/>
            <person name="Huanga J.-P."/>
            <person name="Huanga S.-X."/>
        </authorList>
    </citation>
    <scope>NUCLEOTIDE SEQUENCE [LARGE SCALE GENOMIC DNA]</scope>
    <source>
        <strain evidence="3">cv. KIB-2019</strain>
    </source>
</reference>
<keyword evidence="3" id="KW-1185">Reference proteome</keyword>
<dbReference type="AlphaFoldDB" id="A0A9Q1M667"/>
<evidence type="ECO:0000256" key="1">
    <source>
        <dbReference type="SAM" id="MobiDB-lite"/>
    </source>
</evidence>
<evidence type="ECO:0000313" key="2">
    <source>
        <dbReference type="EMBL" id="KAJ8550235.1"/>
    </source>
</evidence>
<evidence type="ECO:0000313" key="3">
    <source>
        <dbReference type="Proteomes" id="UP001152561"/>
    </source>
</evidence>
<proteinExistence type="predicted"/>
<feature type="compositionally biased region" description="Basic and acidic residues" evidence="1">
    <location>
        <begin position="140"/>
        <end position="173"/>
    </location>
</feature>
<feature type="compositionally biased region" description="Basic and acidic residues" evidence="1">
    <location>
        <begin position="29"/>
        <end position="60"/>
    </location>
</feature>
<accession>A0A9Q1M667</accession>
<gene>
    <name evidence="2" type="ORF">K7X08_035721</name>
</gene>
<dbReference type="Proteomes" id="UP001152561">
    <property type="component" value="Unassembled WGS sequence"/>
</dbReference>
<name>A0A9Q1M667_9SOLA</name>
<feature type="compositionally biased region" description="Polar residues" evidence="1">
    <location>
        <begin position="62"/>
        <end position="76"/>
    </location>
</feature>
<organism evidence="2 3">
    <name type="scientific">Anisodus acutangulus</name>
    <dbReference type="NCBI Taxonomy" id="402998"/>
    <lineage>
        <taxon>Eukaryota</taxon>
        <taxon>Viridiplantae</taxon>
        <taxon>Streptophyta</taxon>
        <taxon>Embryophyta</taxon>
        <taxon>Tracheophyta</taxon>
        <taxon>Spermatophyta</taxon>
        <taxon>Magnoliopsida</taxon>
        <taxon>eudicotyledons</taxon>
        <taxon>Gunneridae</taxon>
        <taxon>Pentapetalae</taxon>
        <taxon>asterids</taxon>
        <taxon>lamiids</taxon>
        <taxon>Solanales</taxon>
        <taxon>Solanaceae</taxon>
        <taxon>Solanoideae</taxon>
        <taxon>Hyoscyameae</taxon>
        <taxon>Anisodus</taxon>
    </lineage>
</organism>